<name>A0A7J2U5I2_9CREN</name>
<keyword evidence="2" id="KW-0813">Transport</keyword>
<dbReference type="SMART" id="SM00382">
    <property type="entry name" value="AAA"/>
    <property type="match status" value="2"/>
</dbReference>
<dbReference type="InterPro" id="IPR027417">
    <property type="entry name" value="P-loop_NTPase"/>
</dbReference>
<gene>
    <name evidence="6" type="ORF">ENO26_07880</name>
</gene>
<comment type="caution">
    <text evidence="6">The sequence shown here is derived from an EMBL/GenBank/DDBJ whole genome shotgun (WGS) entry which is preliminary data.</text>
</comment>
<dbReference type="PROSITE" id="PS00211">
    <property type="entry name" value="ABC_TRANSPORTER_1"/>
    <property type="match status" value="1"/>
</dbReference>
<proteinExistence type="inferred from homology"/>
<evidence type="ECO:0000256" key="3">
    <source>
        <dbReference type="ARBA" id="ARBA00022741"/>
    </source>
</evidence>
<evidence type="ECO:0000256" key="1">
    <source>
        <dbReference type="ARBA" id="ARBA00005417"/>
    </source>
</evidence>
<evidence type="ECO:0000256" key="4">
    <source>
        <dbReference type="ARBA" id="ARBA00022840"/>
    </source>
</evidence>
<evidence type="ECO:0000256" key="2">
    <source>
        <dbReference type="ARBA" id="ARBA00022448"/>
    </source>
</evidence>
<evidence type="ECO:0000259" key="5">
    <source>
        <dbReference type="PROSITE" id="PS50893"/>
    </source>
</evidence>
<dbReference type="GO" id="GO:0005524">
    <property type="term" value="F:ATP binding"/>
    <property type="evidence" value="ECO:0007669"/>
    <property type="project" value="UniProtKB-KW"/>
</dbReference>
<dbReference type="InterPro" id="IPR017871">
    <property type="entry name" value="ABC_transporter-like_CS"/>
</dbReference>
<dbReference type="AlphaFoldDB" id="A0A7J2U5I2"/>
<evidence type="ECO:0000313" key="6">
    <source>
        <dbReference type="EMBL" id="HEM67462.1"/>
    </source>
</evidence>
<organism evidence="6">
    <name type="scientific">Ignisphaera aggregans</name>
    <dbReference type="NCBI Taxonomy" id="334771"/>
    <lineage>
        <taxon>Archaea</taxon>
        <taxon>Thermoproteota</taxon>
        <taxon>Thermoprotei</taxon>
        <taxon>Desulfurococcales</taxon>
        <taxon>Desulfurococcaceae</taxon>
        <taxon>Ignisphaera</taxon>
    </lineage>
</organism>
<feature type="domain" description="ABC transporter" evidence="5">
    <location>
        <begin position="4"/>
        <end position="220"/>
    </location>
</feature>
<dbReference type="Pfam" id="PF00005">
    <property type="entry name" value="ABC_tran"/>
    <property type="match status" value="2"/>
</dbReference>
<dbReference type="InterPro" id="IPR003593">
    <property type="entry name" value="AAA+_ATPase"/>
</dbReference>
<dbReference type="PROSITE" id="PS50893">
    <property type="entry name" value="ABC_TRANSPORTER_2"/>
    <property type="match status" value="2"/>
</dbReference>
<reference evidence="6" key="1">
    <citation type="journal article" date="2020" name="mSystems">
        <title>Genome- and Community-Level Interaction Insights into Carbon Utilization and Element Cycling Functions of Hydrothermarchaeota in Hydrothermal Sediment.</title>
        <authorList>
            <person name="Zhou Z."/>
            <person name="Liu Y."/>
            <person name="Xu W."/>
            <person name="Pan J."/>
            <person name="Luo Z.H."/>
            <person name="Li M."/>
        </authorList>
    </citation>
    <scope>NUCLEOTIDE SEQUENCE [LARGE SCALE GENOMIC DNA]</scope>
    <source>
        <strain evidence="6">SpSt-125</strain>
    </source>
</reference>
<dbReference type="Gene3D" id="3.40.50.300">
    <property type="entry name" value="P-loop containing nucleotide triphosphate hydrolases"/>
    <property type="match status" value="2"/>
</dbReference>
<dbReference type="EMBL" id="DSEU01000052">
    <property type="protein sequence ID" value="HEM67462.1"/>
    <property type="molecule type" value="Genomic_DNA"/>
</dbReference>
<dbReference type="InterPro" id="IPR003439">
    <property type="entry name" value="ABC_transporter-like_ATP-bd"/>
</dbReference>
<accession>A0A7J2U5I2</accession>
<dbReference type="PANTHER" id="PTHR42734:SF5">
    <property type="entry name" value="IRON TRANSPORT SYSTEM ATP-BINDING PROTEIN HI_0361-RELATED"/>
    <property type="match status" value="1"/>
</dbReference>
<feature type="domain" description="ABC transporter" evidence="5">
    <location>
        <begin position="221"/>
        <end position="417"/>
    </location>
</feature>
<dbReference type="PANTHER" id="PTHR42734">
    <property type="entry name" value="METAL TRANSPORT SYSTEM ATP-BINDING PROTEIN TM_0124-RELATED"/>
    <property type="match status" value="1"/>
</dbReference>
<dbReference type="GO" id="GO:0016887">
    <property type="term" value="F:ATP hydrolysis activity"/>
    <property type="evidence" value="ECO:0007669"/>
    <property type="project" value="InterPro"/>
</dbReference>
<comment type="similarity">
    <text evidence="1">Belongs to the ABC transporter superfamily.</text>
</comment>
<protein>
    <submittedName>
        <fullName evidence="6">ATP-binding cassette domain-containing protein</fullName>
    </submittedName>
</protein>
<dbReference type="InterPro" id="IPR050153">
    <property type="entry name" value="Metal_Ion_Import_ABC"/>
</dbReference>
<keyword evidence="3" id="KW-0547">Nucleotide-binding</keyword>
<keyword evidence="4 6" id="KW-0067">ATP-binding</keyword>
<sequence length="417" mass="45228">MISVEVSNLSVSINSSAVLKGVSFSLREGEIALVTGPCGSGKSTLLKVLAGVIPHMYTRFSVTGFVRIFGLSPWEAAEKGFVAYVPQDINTFFIGSRVCEELELLELSPNGFAQLCNRLLEELSDGELYRLLTYVAMRSGAKLLLLDEPASHMDVETLVNVLKLLSRAAREEGASVIIADHRAEELKSYVDVVVELGVERESPGKNLIKTSVNCCEQGFAAYVKNLVLSIGDRVLFKGLSFAVAKNAVLGVFGRSGAGKSTLLKVLAGIVPYSTGIVYVEKPVFYIPQKPLYWFSTGSVSGELSLYANLFGKRHEVGEVLEQFHLQHLASRNPYTLSVGEARRLAMALAYIASPKLLLFDEPLLGLDKSSEELLTELIEGVEKGCGSVIIASHSKKLIKLVDSYLEISPGGEVKFSA</sequence>
<dbReference type="SUPFAM" id="SSF52540">
    <property type="entry name" value="P-loop containing nucleoside triphosphate hydrolases"/>
    <property type="match status" value="2"/>
</dbReference>